<evidence type="ECO:0000313" key="1">
    <source>
        <dbReference type="EMBL" id="EGY23464.1"/>
    </source>
</evidence>
<dbReference type="KEGG" id="vda:VDAG_04902"/>
<dbReference type="HOGENOM" id="CLU_638094_0_0_1"/>
<dbReference type="InterPro" id="IPR022198">
    <property type="entry name" value="DUF3723"/>
</dbReference>
<protein>
    <submittedName>
        <fullName evidence="1">Uncharacterized protein</fullName>
    </submittedName>
</protein>
<dbReference type="GeneID" id="20706365"/>
<organism evidence="1 2">
    <name type="scientific">Verticillium dahliae (strain VdLs.17 / ATCC MYA-4575 / FGSC 10137)</name>
    <name type="common">Verticillium wilt</name>
    <dbReference type="NCBI Taxonomy" id="498257"/>
    <lineage>
        <taxon>Eukaryota</taxon>
        <taxon>Fungi</taxon>
        <taxon>Dikarya</taxon>
        <taxon>Ascomycota</taxon>
        <taxon>Pezizomycotina</taxon>
        <taxon>Sordariomycetes</taxon>
        <taxon>Hypocreomycetidae</taxon>
        <taxon>Glomerellales</taxon>
        <taxon>Plectosphaerellaceae</taxon>
        <taxon>Verticillium</taxon>
    </lineage>
</organism>
<sequence>MEECRHLVPSHLIAGATSDGLEPFDSNVNTALPLPSGIRADYLDSQSRSIALGKFEDLLFGDSLNAKRWLSRLDGGKASIAKRLRKHETLGKVLLKVLNIPGQRQGFKLGIWRKILIARDDEEVMHYLMHIYITFVRIMGSEDSLKFVDDRAVKEFELRAPGLSRCDGAHVSLAVQSNMVLKGLADEPARVQVVSTWKYKLLDSIALHSSERLLLSEAMVRRYESVDFRQARFSDYDQNHGQECVYIARGPTLLRFRFGIPQQLLNLDGEEKPEARQYDEGAWHQLALRARELGFCSDEISRLCSVNPDREAATKFLLTARPPQYFEYGQNFNDLVDLVVQVFDEARLVQKEVSNPTFTIKQLGEPVARRCGRQYSKAYARDRPFLTPQWFTCKTEKNFDVTLFIRAALYLQRILGLRMAGVSTMGEVHA</sequence>
<dbReference type="AlphaFoldDB" id="G2X3B7"/>
<reference evidence="1 2" key="1">
    <citation type="submission" date="2008-03" db="EMBL/GenBank/DDBJ databases">
        <title>The Genome Sequence of Verticillium dahliae VdLs.17.</title>
        <authorList>
            <consortium name="The Broad Institute Genome Sequencing Platform"/>
            <person name="Ma L.-J.J."/>
            <person name="Klosterman S.J."/>
            <person name="Subbarao K."/>
            <person name="Dobinson K."/>
            <person name="Veronese P."/>
            <person name="Kang S."/>
            <person name="Gold S.E."/>
            <person name="Young S."/>
            <person name="Jaffe D."/>
            <person name="Gnerre S."/>
            <person name="Berlin A."/>
            <person name="Heiman D."/>
            <person name="Hepburn T."/>
            <person name="Sykes S."/>
            <person name="Alvarado L."/>
            <person name="Kodira C.D."/>
            <person name="Lander E."/>
            <person name="Galagan J."/>
            <person name="Nusbaum C."/>
            <person name="Birren B."/>
        </authorList>
    </citation>
    <scope>NUCLEOTIDE SEQUENCE [LARGE SCALE GENOMIC DNA]</scope>
    <source>
        <strain evidence="2">VdLs.17 / ATCC MYA-4575 / FGSC 10137</strain>
    </source>
</reference>
<dbReference type="EMBL" id="DS572702">
    <property type="protein sequence ID" value="EGY23464.1"/>
    <property type="molecule type" value="Genomic_DNA"/>
</dbReference>
<dbReference type="InParanoid" id="G2X3B7"/>
<gene>
    <name evidence="1" type="ORF">VDAG_04902</name>
</gene>
<evidence type="ECO:0000313" key="2">
    <source>
        <dbReference type="Proteomes" id="UP000001611"/>
    </source>
</evidence>
<dbReference type="Pfam" id="PF12520">
    <property type="entry name" value="DUF3723"/>
    <property type="match status" value="2"/>
</dbReference>
<dbReference type="Proteomes" id="UP000001611">
    <property type="component" value="Chromosome 3"/>
</dbReference>
<dbReference type="OrthoDB" id="4820741at2759"/>
<keyword evidence="2" id="KW-1185">Reference proteome</keyword>
<name>G2X3B7_VERDV</name>
<accession>G2X3B7</accession>
<proteinExistence type="predicted"/>
<dbReference type="STRING" id="498257.G2X3B7"/>
<dbReference type="RefSeq" id="XP_009652801.1">
    <property type="nucleotide sequence ID" value="XM_009654506.1"/>
</dbReference>